<gene>
    <name evidence="1" type="ORF">Ddye_019063</name>
</gene>
<keyword evidence="2" id="KW-1185">Reference proteome</keyword>
<dbReference type="EMBL" id="JANJYI010000006">
    <property type="protein sequence ID" value="KAK2643868.1"/>
    <property type="molecule type" value="Genomic_DNA"/>
</dbReference>
<comment type="caution">
    <text evidence="1">The sequence shown here is derived from an EMBL/GenBank/DDBJ whole genome shotgun (WGS) entry which is preliminary data.</text>
</comment>
<organism evidence="1 2">
    <name type="scientific">Dipteronia dyeriana</name>
    <dbReference type="NCBI Taxonomy" id="168575"/>
    <lineage>
        <taxon>Eukaryota</taxon>
        <taxon>Viridiplantae</taxon>
        <taxon>Streptophyta</taxon>
        <taxon>Embryophyta</taxon>
        <taxon>Tracheophyta</taxon>
        <taxon>Spermatophyta</taxon>
        <taxon>Magnoliopsida</taxon>
        <taxon>eudicotyledons</taxon>
        <taxon>Gunneridae</taxon>
        <taxon>Pentapetalae</taxon>
        <taxon>rosids</taxon>
        <taxon>malvids</taxon>
        <taxon>Sapindales</taxon>
        <taxon>Sapindaceae</taxon>
        <taxon>Hippocastanoideae</taxon>
        <taxon>Acereae</taxon>
        <taxon>Dipteronia</taxon>
    </lineage>
</organism>
<proteinExistence type="predicted"/>
<reference evidence="1" key="1">
    <citation type="journal article" date="2023" name="Plant J.">
        <title>Genome sequences and population genomics provide insights into the demographic history, inbreeding, and mutation load of two 'living fossil' tree species of Dipteronia.</title>
        <authorList>
            <person name="Feng Y."/>
            <person name="Comes H.P."/>
            <person name="Chen J."/>
            <person name="Zhu S."/>
            <person name="Lu R."/>
            <person name="Zhang X."/>
            <person name="Li P."/>
            <person name="Qiu J."/>
            <person name="Olsen K.M."/>
            <person name="Qiu Y."/>
        </authorList>
    </citation>
    <scope>NUCLEOTIDE SEQUENCE</scope>
    <source>
        <strain evidence="1">KIB01</strain>
    </source>
</reference>
<name>A0AAD9TY14_9ROSI</name>
<evidence type="ECO:0000313" key="2">
    <source>
        <dbReference type="Proteomes" id="UP001280121"/>
    </source>
</evidence>
<accession>A0AAD9TY14</accession>
<dbReference type="AlphaFoldDB" id="A0AAD9TY14"/>
<protein>
    <submittedName>
        <fullName evidence="1">Uncharacterized protein</fullName>
    </submittedName>
</protein>
<evidence type="ECO:0000313" key="1">
    <source>
        <dbReference type="EMBL" id="KAK2643868.1"/>
    </source>
</evidence>
<sequence>MTMCIIIYNMIIEDERGVYASIEDHMEAPTPEIKMMLYENTRFQEFLARHREIRDKDAHIAL</sequence>
<dbReference type="Proteomes" id="UP001280121">
    <property type="component" value="Unassembled WGS sequence"/>
</dbReference>